<accession>D8LVY1</accession>
<evidence type="ECO:0000256" key="2">
    <source>
        <dbReference type="ARBA" id="ARBA00022884"/>
    </source>
</evidence>
<dbReference type="PANTHER" id="PTHR24012">
    <property type="entry name" value="RNA BINDING PROTEIN"/>
    <property type="match status" value="1"/>
</dbReference>
<dbReference type="SMART" id="SM00361">
    <property type="entry name" value="RRM_1"/>
    <property type="match status" value="2"/>
</dbReference>
<dbReference type="InterPro" id="IPR012677">
    <property type="entry name" value="Nucleotide-bd_a/b_plait_sf"/>
</dbReference>
<keyword evidence="7" id="KW-1185">Reference proteome</keyword>
<feature type="region of interest" description="Disordered" evidence="4">
    <location>
        <begin position="1"/>
        <end position="101"/>
    </location>
</feature>
<dbReference type="Gene3D" id="3.30.70.330">
    <property type="match status" value="4"/>
</dbReference>
<dbReference type="CDD" id="cd12320">
    <property type="entry name" value="RRM6_RBM19_RRM5_MRD1"/>
    <property type="match status" value="1"/>
</dbReference>
<dbReference type="OMA" id="FNNTCIQ"/>
<dbReference type="EMBL" id="FN668638">
    <property type="protein sequence ID" value="CBK19970.2"/>
    <property type="molecule type" value="Genomic_DNA"/>
</dbReference>
<feature type="region of interest" description="Disordered" evidence="4">
    <location>
        <begin position="372"/>
        <end position="443"/>
    </location>
</feature>
<protein>
    <recommendedName>
        <fullName evidence="5">RRM domain-containing protein</fullName>
    </recommendedName>
</protein>
<dbReference type="GO" id="GO:0003723">
    <property type="term" value="F:RNA binding"/>
    <property type="evidence" value="ECO:0007669"/>
    <property type="project" value="UniProtKB-UniRule"/>
</dbReference>
<dbReference type="InterPro" id="IPR000504">
    <property type="entry name" value="RRM_dom"/>
</dbReference>
<keyword evidence="2 3" id="KW-0694">RNA-binding</keyword>
<dbReference type="PROSITE" id="PS50102">
    <property type="entry name" value="RRM"/>
    <property type="match status" value="4"/>
</dbReference>
<evidence type="ECO:0000259" key="5">
    <source>
        <dbReference type="PROSITE" id="PS50102"/>
    </source>
</evidence>
<feature type="compositionally biased region" description="Acidic residues" evidence="4">
    <location>
        <begin position="39"/>
        <end position="61"/>
    </location>
</feature>
<dbReference type="Proteomes" id="UP000008312">
    <property type="component" value="Unassembled WGS sequence"/>
</dbReference>
<dbReference type="SMART" id="SM00360">
    <property type="entry name" value="RRM"/>
    <property type="match status" value="4"/>
</dbReference>
<feature type="compositionally biased region" description="Low complexity" evidence="4">
    <location>
        <begin position="407"/>
        <end position="429"/>
    </location>
</feature>
<name>D8LVY1_BLAHO</name>
<dbReference type="InterPro" id="IPR035979">
    <property type="entry name" value="RBD_domain_sf"/>
</dbReference>
<gene>
    <name evidence="6" type="ORF">GSBLH_T00000372001</name>
</gene>
<dbReference type="RefSeq" id="XP_012894018.1">
    <property type="nucleotide sequence ID" value="XM_013038564.1"/>
</dbReference>
<organism evidence="6">
    <name type="scientific">Blastocystis hominis</name>
    <dbReference type="NCBI Taxonomy" id="12968"/>
    <lineage>
        <taxon>Eukaryota</taxon>
        <taxon>Sar</taxon>
        <taxon>Stramenopiles</taxon>
        <taxon>Bigyra</taxon>
        <taxon>Opalozoa</taxon>
        <taxon>Opalinata</taxon>
        <taxon>Blastocystidae</taxon>
        <taxon>Blastocystis</taxon>
    </lineage>
</organism>
<dbReference type="InterPro" id="IPR003954">
    <property type="entry name" value="RRM_euk-type"/>
</dbReference>
<dbReference type="GeneID" id="24917684"/>
<keyword evidence="1" id="KW-0677">Repeat</keyword>
<dbReference type="AlphaFoldDB" id="D8LVY1"/>
<evidence type="ECO:0000256" key="1">
    <source>
        <dbReference type="ARBA" id="ARBA00022737"/>
    </source>
</evidence>
<feature type="domain" description="RRM" evidence="5">
    <location>
        <begin position="292"/>
        <end position="364"/>
    </location>
</feature>
<sequence>MIVNSDEESDSDAYQDVPELSDVPEDTTQARLRGTLNESDSDEESDSMGSSEEDSEAEMETESPSKELNQEDDEDDENVGKKGSNKKGKAEQSSPFNKDDEDIIEEGRLFLQNIPYSCKEEELREFISQYGEIVDVFIPLNSKRESKGYAFVTFMFPEQAIAAIEKLDGSVFQGRVLRVNVANVKKESCIVRHAHTYKGEKYLARRLEEVNNTASWNALYLNNDTVMKVISEKLGVKTSDILDVESGNMAVRVALAETEVLEDTKKWLESQNVQIEVLEAVARGEPVQRSDKIILVKNLPYTADRDELLSLFSQYGEVQQLVLPESHVMALVTFSVPSEAKRAFNRLSYRKYQHTPLYLEYLPIAIGQQRRSQAAADSKNDNASKSMAAPSKQPSADDNNGNDKEANSASQSSAFASNTLESSSSSSNPSKRDHAEEAGGEDSSNTTIYIKNLNWKTTEAAVRKLFNSVPGLKSITLPKKKTPSGESLPMGFGFAVYETRAQALRALNQLSGKALDGHVLDLSFSARSEIVTTKKRKLTARAEEDGEKRTKLLVRNVPFEASRSELRELFGSFGQLKSLRQPKKFDGTSRGFAFVEYVSSDDAKTAIKALASTHLLGRKLVVEYAKEEANVNSHTVFDE</sequence>
<dbReference type="InParanoid" id="D8LVY1"/>
<dbReference type="Pfam" id="PF00076">
    <property type="entry name" value="RRM_1"/>
    <property type="match status" value="4"/>
</dbReference>
<dbReference type="CDD" id="cd12317">
    <property type="entry name" value="RRM4_RBM19_RRM3_MRD1"/>
    <property type="match status" value="1"/>
</dbReference>
<feature type="domain" description="RRM" evidence="5">
    <location>
        <begin position="446"/>
        <end position="527"/>
    </location>
</feature>
<dbReference type="CDD" id="cd12318">
    <property type="entry name" value="RRM5_RBM19_like"/>
    <property type="match status" value="1"/>
</dbReference>
<dbReference type="OrthoDB" id="439639at2759"/>
<dbReference type="SUPFAM" id="SSF54928">
    <property type="entry name" value="RNA-binding domain, RBD"/>
    <property type="match status" value="4"/>
</dbReference>
<evidence type="ECO:0000256" key="3">
    <source>
        <dbReference type="PROSITE-ProRule" id="PRU00176"/>
    </source>
</evidence>
<dbReference type="FunCoup" id="D8LVY1">
    <property type="interactions" value="188"/>
</dbReference>
<evidence type="ECO:0000313" key="7">
    <source>
        <dbReference type="Proteomes" id="UP000008312"/>
    </source>
</evidence>
<feature type="domain" description="RRM" evidence="5">
    <location>
        <begin position="107"/>
        <end position="184"/>
    </location>
</feature>
<evidence type="ECO:0000256" key="4">
    <source>
        <dbReference type="SAM" id="MobiDB-lite"/>
    </source>
</evidence>
<feature type="domain" description="RRM" evidence="5">
    <location>
        <begin position="550"/>
        <end position="627"/>
    </location>
</feature>
<reference evidence="6" key="1">
    <citation type="submission" date="2010-02" db="EMBL/GenBank/DDBJ databases">
        <title>Sequencing and annotation of the Blastocystis hominis genome.</title>
        <authorList>
            <person name="Wincker P."/>
        </authorList>
    </citation>
    <scope>NUCLEOTIDE SEQUENCE</scope>
    <source>
        <strain evidence="6">Singapore isolate B</strain>
    </source>
</reference>
<dbReference type="InterPro" id="IPR034423">
    <property type="entry name" value="RBM19_RRM5"/>
</dbReference>
<evidence type="ECO:0000313" key="6">
    <source>
        <dbReference type="EMBL" id="CBK19970.2"/>
    </source>
</evidence>
<feature type="compositionally biased region" description="Acidic residues" evidence="4">
    <location>
        <begin position="1"/>
        <end position="13"/>
    </location>
</feature>
<proteinExistence type="predicted"/>